<dbReference type="NCBIfam" id="TIGR01764">
    <property type="entry name" value="excise"/>
    <property type="match status" value="1"/>
</dbReference>
<dbReference type="Pfam" id="PF12728">
    <property type="entry name" value="HTH_17"/>
    <property type="match status" value="1"/>
</dbReference>
<dbReference type="InterPro" id="IPR041657">
    <property type="entry name" value="HTH_17"/>
</dbReference>
<gene>
    <name evidence="2" type="ORF">M670_01428</name>
</gene>
<accession>A0A072NP68</accession>
<dbReference type="RefSeq" id="WP_035194479.1">
    <property type="nucleotide sequence ID" value="NZ_JJRY01000004.1"/>
</dbReference>
<feature type="domain" description="Helix-turn-helix" evidence="1">
    <location>
        <begin position="2"/>
        <end position="50"/>
    </location>
</feature>
<protein>
    <submittedName>
        <fullName evidence="2">DNA-binding protein, excisionase family</fullName>
    </submittedName>
</protein>
<evidence type="ECO:0000313" key="2">
    <source>
        <dbReference type="EMBL" id="KEF39042.1"/>
    </source>
</evidence>
<reference evidence="2 3" key="1">
    <citation type="submission" date="2014-04" db="EMBL/GenBank/DDBJ databases">
        <title>Draft genome sequence of Bacillus azotoformans MEV2011, a (co-) denitrifying strain unable to grow in the presence of oxygen.</title>
        <authorList>
            <person name="Nielsen M."/>
            <person name="Schreiber L."/>
            <person name="Finster K."/>
            <person name="Schramm A."/>
        </authorList>
    </citation>
    <scope>NUCLEOTIDE SEQUENCE [LARGE SCALE GENOMIC DNA]</scope>
    <source>
        <strain evidence="2 3">MEV2011</strain>
    </source>
</reference>
<dbReference type="AlphaFoldDB" id="A0A072NP68"/>
<name>A0A072NP68_SCHAZ</name>
<dbReference type="Proteomes" id="UP000027936">
    <property type="component" value="Unassembled WGS sequence"/>
</dbReference>
<sequence>MYLTIKETADLLSIPESYVESLILQKRIRAIHDGLQYLINKEQFNTHFEQLEKYKKLIEEINNEPIPEDIDIKDED</sequence>
<comment type="caution">
    <text evidence="2">The sequence shown here is derived from an EMBL/GenBank/DDBJ whole genome shotgun (WGS) entry which is preliminary data.</text>
</comment>
<dbReference type="EMBL" id="JJRY01000004">
    <property type="protein sequence ID" value="KEF39042.1"/>
    <property type="molecule type" value="Genomic_DNA"/>
</dbReference>
<evidence type="ECO:0000313" key="3">
    <source>
        <dbReference type="Proteomes" id="UP000027936"/>
    </source>
</evidence>
<evidence type="ECO:0000259" key="1">
    <source>
        <dbReference type="Pfam" id="PF12728"/>
    </source>
</evidence>
<organism evidence="2 3">
    <name type="scientific">Schinkia azotoformans MEV2011</name>
    <dbReference type="NCBI Taxonomy" id="1348973"/>
    <lineage>
        <taxon>Bacteria</taxon>
        <taxon>Bacillati</taxon>
        <taxon>Bacillota</taxon>
        <taxon>Bacilli</taxon>
        <taxon>Bacillales</taxon>
        <taxon>Bacillaceae</taxon>
        <taxon>Calidifontibacillus/Schinkia group</taxon>
        <taxon>Schinkia</taxon>
    </lineage>
</organism>
<keyword evidence="2" id="KW-0238">DNA-binding</keyword>
<dbReference type="PATRIC" id="fig|1348973.3.peg.1395"/>
<dbReference type="OrthoDB" id="2166477at2"/>
<proteinExistence type="predicted"/>
<dbReference type="InterPro" id="IPR010093">
    <property type="entry name" value="SinI_DNA-bd"/>
</dbReference>
<dbReference type="GO" id="GO:0003677">
    <property type="term" value="F:DNA binding"/>
    <property type="evidence" value="ECO:0007669"/>
    <property type="project" value="UniProtKB-KW"/>
</dbReference>